<dbReference type="AlphaFoldDB" id="A0AAF3JB81"/>
<sequence length="665" mass="76980">MEFCERGSLEKVIFEPSIIYTMKTVIVWAKEIFDATNYMFQKHKIIHRDIKPENVFVTEDFRMKIGDFGLVKISSQPLTGTFAGTLRYMSPPDISKENTKMTDPLASHRNDVYSLGLILWETIERRLVFHEYNGDSGFDRDSLVHDIVTRKLKELASPICQSSLQDLLKRCTNFVHSLRPTASDALSSLEIILTDSSFLSTLQLWPTIEQNQKTLVKPLGFDSTKDWIHVDVESSAFNTNCSSLWKVPDGDSLGSIEKSLKEETTLSETKYDLSTFIGTQKGGYSAKLLCLVNEKFAVLSEREQRQLIATIPRIVGQMEITENYKALLQKLGSPGQYEEFYKLTPETSLEELLQHLIFHNIYWQTTRIQWGFSVLGKEIKCEAFSSFYKYRRLTWALKALEKMKESEYTVRLICNCYVSLSTGEEWLILKNDDSPRPYYFSRDFTKAIRFEKCTGKDGRQMLRKKANNESDEKRYDVYHFSHEEPIDLCKVIEGFKKYLAMLKQREVVTIRGFVADETSGQYRHVFQLRNPPRPACKHLPKCELKGYDPLSECKSSFEVLFPREMQIPIYSCASKEERLILFLYLSILDVLEDANRMGERAIPWRSFPGSNELFSISEVFPDDKAHLTFLLCLSTNDQPKKSETLRNDQPNNDETLRNNQPNSEI</sequence>
<dbReference type="InterPro" id="IPR008271">
    <property type="entry name" value="Ser/Thr_kinase_AS"/>
</dbReference>
<accession>A0AAF3JB81</accession>
<dbReference type="GO" id="GO:0005524">
    <property type="term" value="F:ATP binding"/>
    <property type="evidence" value="ECO:0007669"/>
    <property type="project" value="InterPro"/>
</dbReference>
<dbReference type="Proteomes" id="UP000887575">
    <property type="component" value="Unassembled WGS sequence"/>
</dbReference>
<dbReference type="WBParaSite" id="MBELARI_LOCUS808">
    <property type="protein sequence ID" value="MBELARI_LOCUS808"/>
    <property type="gene ID" value="MBELARI_LOCUS808"/>
</dbReference>
<feature type="domain" description="Protein kinase" evidence="2">
    <location>
        <begin position="1"/>
        <end position="199"/>
    </location>
</feature>
<reference evidence="4" key="1">
    <citation type="submission" date="2024-02" db="UniProtKB">
        <authorList>
            <consortium name="WormBaseParasite"/>
        </authorList>
    </citation>
    <scope>IDENTIFICATION</scope>
</reference>
<feature type="region of interest" description="Disordered" evidence="1">
    <location>
        <begin position="640"/>
        <end position="665"/>
    </location>
</feature>
<evidence type="ECO:0000256" key="1">
    <source>
        <dbReference type="SAM" id="MobiDB-lite"/>
    </source>
</evidence>
<organism evidence="3 4">
    <name type="scientific">Mesorhabditis belari</name>
    <dbReference type="NCBI Taxonomy" id="2138241"/>
    <lineage>
        <taxon>Eukaryota</taxon>
        <taxon>Metazoa</taxon>
        <taxon>Ecdysozoa</taxon>
        <taxon>Nematoda</taxon>
        <taxon>Chromadorea</taxon>
        <taxon>Rhabditida</taxon>
        <taxon>Rhabditina</taxon>
        <taxon>Rhabditomorpha</taxon>
        <taxon>Rhabditoidea</taxon>
        <taxon>Rhabditidae</taxon>
        <taxon>Mesorhabditinae</taxon>
        <taxon>Mesorhabditis</taxon>
    </lineage>
</organism>
<protein>
    <recommendedName>
        <fullName evidence="2">Protein kinase domain-containing protein</fullName>
    </recommendedName>
</protein>
<evidence type="ECO:0000259" key="2">
    <source>
        <dbReference type="PROSITE" id="PS50011"/>
    </source>
</evidence>
<feature type="compositionally biased region" description="Polar residues" evidence="1">
    <location>
        <begin position="647"/>
        <end position="665"/>
    </location>
</feature>
<dbReference type="SUPFAM" id="SSF56112">
    <property type="entry name" value="Protein kinase-like (PK-like)"/>
    <property type="match status" value="1"/>
</dbReference>
<name>A0AAF3JB81_9BILA</name>
<dbReference type="Pfam" id="PF00069">
    <property type="entry name" value="Pkinase"/>
    <property type="match status" value="1"/>
</dbReference>
<dbReference type="GO" id="GO:0004674">
    <property type="term" value="F:protein serine/threonine kinase activity"/>
    <property type="evidence" value="ECO:0007669"/>
    <property type="project" value="TreeGrafter"/>
</dbReference>
<dbReference type="InterPro" id="IPR051681">
    <property type="entry name" value="Ser/Thr_Kinases-Pseudokinases"/>
</dbReference>
<dbReference type="InterPro" id="IPR000719">
    <property type="entry name" value="Prot_kinase_dom"/>
</dbReference>
<proteinExistence type="predicted"/>
<dbReference type="PANTHER" id="PTHR44329">
    <property type="entry name" value="SERINE/THREONINE-PROTEIN KINASE TNNI3K-RELATED"/>
    <property type="match status" value="1"/>
</dbReference>
<dbReference type="PROSITE" id="PS50011">
    <property type="entry name" value="PROTEIN_KINASE_DOM"/>
    <property type="match status" value="1"/>
</dbReference>
<evidence type="ECO:0000313" key="3">
    <source>
        <dbReference type="Proteomes" id="UP000887575"/>
    </source>
</evidence>
<dbReference type="InterPro" id="IPR011009">
    <property type="entry name" value="Kinase-like_dom_sf"/>
</dbReference>
<keyword evidence="3" id="KW-1185">Reference proteome</keyword>
<evidence type="ECO:0000313" key="4">
    <source>
        <dbReference type="WBParaSite" id="MBELARI_LOCUS808"/>
    </source>
</evidence>
<dbReference type="PROSITE" id="PS00108">
    <property type="entry name" value="PROTEIN_KINASE_ST"/>
    <property type="match status" value="1"/>
</dbReference>
<dbReference type="Gene3D" id="1.10.510.10">
    <property type="entry name" value="Transferase(Phosphotransferase) domain 1"/>
    <property type="match status" value="1"/>
</dbReference>
<dbReference type="SMART" id="SM00220">
    <property type="entry name" value="S_TKc"/>
    <property type="match status" value="1"/>
</dbReference>